<dbReference type="Pfam" id="PF00270">
    <property type="entry name" value="DEAD"/>
    <property type="match status" value="1"/>
</dbReference>
<keyword evidence="19" id="KW-1185">Reference proteome</keyword>
<keyword evidence="13" id="KW-0413">Isomerase</keyword>
<evidence type="ECO:0000256" key="14">
    <source>
        <dbReference type="ARBA" id="ARBA00038058"/>
    </source>
</evidence>
<evidence type="ECO:0000256" key="9">
    <source>
        <dbReference type="ARBA" id="ARBA00023004"/>
    </source>
</evidence>
<keyword evidence="6" id="KW-0378">Hydrolase</keyword>
<dbReference type="PANTHER" id="PTHR11472:SF34">
    <property type="entry name" value="REGULATOR OF TELOMERE ELONGATION HELICASE 1"/>
    <property type="match status" value="1"/>
</dbReference>
<dbReference type="PANTHER" id="PTHR11472">
    <property type="entry name" value="DNA REPAIR DEAD HELICASE RAD3/XP-D SUBFAMILY MEMBER"/>
    <property type="match status" value="1"/>
</dbReference>
<evidence type="ECO:0000256" key="5">
    <source>
        <dbReference type="ARBA" id="ARBA00022763"/>
    </source>
</evidence>
<dbReference type="InterPro" id="IPR002464">
    <property type="entry name" value="DNA/RNA_helicase_DEAH_CS"/>
</dbReference>
<dbReference type="InterPro" id="IPR011545">
    <property type="entry name" value="DEAD/DEAH_box_helicase_dom"/>
</dbReference>
<evidence type="ECO:0000256" key="2">
    <source>
        <dbReference type="ARBA" id="ARBA00022485"/>
    </source>
</evidence>
<dbReference type="EMBL" id="JAFITR010000093">
    <property type="protein sequence ID" value="MBN4067250.1"/>
    <property type="molecule type" value="Genomic_DNA"/>
</dbReference>
<evidence type="ECO:0000256" key="12">
    <source>
        <dbReference type="ARBA" id="ARBA00023204"/>
    </source>
</evidence>
<proteinExistence type="inferred from homology"/>
<keyword evidence="3" id="KW-0479">Metal-binding</keyword>
<comment type="cofactor">
    <cofactor evidence="1">
        <name>[4Fe-4S] cluster</name>
        <dbReference type="ChEBI" id="CHEBI:49883"/>
    </cofactor>
</comment>
<organism evidence="18 19">
    <name type="scientific">Simkania negevensis</name>
    <dbReference type="NCBI Taxonomy" id="83561"/>
    <lineage>
        <taxon>Bacteria</taxon>
        <taxon>Pseudomonadati</taxon>
        <taxon>Chlamydiota</taxon>
        <taxon>Chlamydiia</taxon>
        <taxon>Parachlamydiales</taxon>
        <taxon>Simkaniaceae</taxon>
        <taxon>Simkania</taxon>
    </lineage>
</organism>
<keyword evidence="2" id="KW-0004">4Fe-4S</keyword>
<dbReference type="InterPro" id="IPR006555">
    <property type="entry name" value="ATP-dep_Helicase_C"/>
</dbReference>
<accession>A0ABS3ASA6</accession>
<dbReference type="InterPro" id="IPR006554">
    <property type="entry name" value="Helicase-like_DEXD_c2"/>
</dbReference>
<dbReference type="Pfam" id="PF13307">
    <property type="entry name" value="Helicase_C_2"/>
    <property type="match status" value="1"/>
</dbReference>
<dbReference type="Gene3D" id="3.40.50.300">
    <property type="entry name" value="P-loop containing nucleotide triphosphate hydrolases"/>
    <property type="match status" value="2"/>
</dbReference>
<dbReference type="PROSITE" id="PS00690">
    <property type="entry name" value="DEAH_ATP_HELICASE"/>
    <property type="match status" value="1"/>
</dbReference>
<comment type="caution">
    <text evidence="18">The sequence shown here is derived from an EMBL/GenBank/DDBJ whole genome shotgun (WGS) entry which is preliminary data.</text>
</comment>
<comment type="similarity">
    <text evidence="14">Belongs to the helicase family. DinG subfamily.</text>
</comment>
<keyword evidence="12" id="KW-0234">DNA repair</keyword>
<dbReference type="InterPro" id="IPR014013">
    <property type="entry name" value="Helic_SF1/SF2_ATP-bd_DinG/Rad3"/>
</dbReference>
<keyword evidence="9" id="KW-0408">Iron</keyword>
<keyword evidence="5" id="KW-0227">DNA damage</keyword>
<dbReference type="SMART" id="SM00491">
    <property type="entry name" value="HELICc2"/>
    <property type="match status" value="1"/>
</dbReference>
<sequence length="744" mass="84764">MVKEGLDTEKVVALLKPGGRVHQALRGFEERTEQCEMMRLVTEGLNKKQILFLEAGTGTGKSIAYLIPSLLWALQHKERIVVSTNTITLQEQLLNKDIPALKKVLGIDIHAMLLKGMGNYLCLRKLHDSSYEMPFLSEEEKKEMERVKGWAENTADGSLSDIKFPCSSETWEKVRAESDACGRRHCDFYDRCFYFKVRERAKEAQLLVVNHHLLFADIACAAATDRKDGEGVIPKYSRLILDEAHNVEDVATKQLAVNVSVAEIAKTFARLSKESKLHPTGLLPTLVHLIMRHSKGKLSDAMRALSSRMERDLIAEKNSLLKQLHGLFLHIEEYIDQKQSSEGEGKEEGSYGKIRLKKEDFTGAFWIEKVKPAIEEYSSALKGYAQELRSLDQDFEYSKDHALIEKVKGYRVDIHSAALRLEKVAENLLLFSSHRAEDDGRWVKWVEKRERRGQDEYLLTAARLEVADLIAEGLFSRMATALLCSATLSTNNNCNFYRKRLGATEALLPDRSFVEQIFNSPFDFNKQCLLVVPKDMPSQYSPNHLRAVTEMIYQAVAASRGNAFVLFTSFRMLRMCYDLLAEPLKKIGCNSLRQGERTRQVLLREFCTQKKGVLFGTDSFWEGVDVAGETLRNVIITKLPFKVPTEPLNEARSENIARRGGSPFFEYALPQAIVKFKQGFGRLIRTKSDRGCIVCLDNRLISKPYGKMFLNSLPECQYKVVMSSELHQTMSLFYKETHYFTRTI</sequence>
<dbReference type="Proteomes" id="UP000722121">
    <property type="component" value="Unassembled WGS sequence"/>
</dbReference>
<keyword evidence="4" id="KW-0547">Nucleotide-binding</keyword>
<feature type="domain" description="Helicase ATP-binding" evidence="17">
    <location>
        <begin position="20"/>
        <end position="308"/>
    </location>
</feature>
<evidence type="ECO:0000313" key="19">
    <source>
        <dbReference type="Proteomes" id="UP000722121"/>
    </source>
</evidence>
<evidence type="ECO:0000256" key="1">
    <source>
        <dbReference type="ARBA" id="ARBA00001966"/>
    </source>
</evidence>
<evidence type="ECO:0000256" key="11">
    <source>
        <dbReference type="ARBA" id="ARBA00023125"/>
    </source>
</evidence>
<dbReference type="InterPro" id="IPR010614">
    <property type="entry name" value="RAD3-like_helicase_DEAD"/>
</dbReference>
<evidence type="ECO:0000313" key="18">
    <source>
        <dbReference type="EMBL" id="MBN4067250.1"/>
    </source>
</evidence>
<keyword evidence="8" id="KW-0067">ATP-binding</keyword>
<evidence type="ECO:0000256" key="6">
    <source>
        <dbReference type="ARBA" id="ARBA00022801"/>
    </source>
</evidence>
<dbReference type="Pfam" id="PF06733">
    <property type="entry name" value="DEAD_2"/>
    <property type="match status" value="1"/>
</dbReference>
<evidence type="ECO:0000256" key="7">
    <source>
        <dbReference type="ARBA" id="ARBA00022806"/>
    </source>
</evidence>
<evidence type="ECO:0000256" key="15">
    <source>
        <dbReference type="ARBA" id="ARBA00044969"/>
    </source>
</evidence>
<gene>
    <name evidence="18" type="ORF">JYU14_04120</name>
</gene>
<dbReference type="SUPFAM" id="SSF52540">
    <property type="entry name" value="P-loop containing nucleoside triphosphate hydrolases"/>
    <property type="match status" value="1"/>
</dbReference>
<evidence type="ECO:0000256" key="3">
    <source>
        <dbReference type="ARBA" id="ARBA00022723"/>
    </source>
</evidence>
<evidence type="ECO:0000259" key="17">
    <source>
        <dbReference type="PROSITE" id="PS51193"/>
    </source>
</evidence>
<name>A0ABS3ASA6_9BACT</name>
<dbReference type="InterPro" id="IPR045028">
    <property type="entry name" value="DinG/Rad3-like"/>
</dbReference>
<evidence type="ECO:0000256" key="8">
    <source>
        <dbReference type="ARBA" id="ARBA00022840"/>
    </source>
</evidence>
<evidence type="ECO:0000256" key="13">
    <source>
        <dbReference type="ARBA" id="ARBA00023235"/>
    </source>
</evidence>
<evidence type="ECO:0000256" key="16">
    <source>
        <dbReference type="ARBA" id="ARBA00048954"/>
    </source>
</evidence>
<dbReference type="GO" id="GO:0004386">
    <property type="term" value="F:helicase activity"/>
    <property type="evidence" value="ECO:0007669"/>
    <property type="project" value="UniProtKB-KW"/>
</dbReference>
<dbReference type="InterPro" id="IPR027417">
    <property type="entry name" value="P-loop_NTPase"/>
</dbReference>
<reference evidence="18 19" key="1">
    <citation type="submission" date="2021-02" db="EMBL/GenBank/DDBJ databases">
        <title>Activity-based single-cell genomes from oceanic crustal fluid captures similar information to metagenomic and metatranscriptomic surveys with orders of magnitude less sampling.</title>
        <authorList>
            <person name="D'Angelo T.S."/>
            <person name="Orcutt B.N."/>
        </authorList>
    </citation>
    <scope>NUCLEOTIDE SEQUENCE [LARGE SCALE GENOMIC DNA]</scope>
    <source>
        <strain evidence="18">AH-315-G07</strain>
    </source>
</reference>
<keyword evidence="7 18" id="KW-0347">Helicase</keyword>
<keyword evidence="10" id="KW-0411">Iron-sulfur</keyword>
<keyword evidence="11" id="KW-0238">DNA-binding</keyword>
<dbReference type="InterPro" id="IPR014001">
    <property type="entry name" value="Helicase_ATP-bd"/>
</dbReference>
<protein>
    <recommendedName>
        <fullName evidence="15">DNA 5'-3' helicase</fullName>
        <ecNumber evidence="15">5.6.2.3</ecNumber>
    </recommendedName>
</protein>
<dbReference type="SMART" id="SM00487">
    <property type="entry name" value="DEXDc"/>
    <property type="match status" value="1"/>
</dbReference>
<comment type="catalytic activity">
    <reaction evidence="16">
        <text>ATP + H2O = ADP + phosphate + H(+)</text>
        <dbReference type="Rhea" id="RHEA:13065"/>
        <dbReference type="ChEBI" id="CHEBI:15377"/>
        <dbReference type="ChEBI" id="CHEBI:15378"/>
        <dbReference type="ChEBI" id="CHEBI:30616"/>
        <dbReference type="ChEBI" id="CHEBI:43474"/>
        <dbReference type="ChEBI" id="CHEBI:456216"/>
        <dbReference type="EC" id="5.6.2.3"/>
    </reaction>
</comment>
<dbReference type="SMART" id="SM00488">
    <property type="entry name" value="DEXDc2"/>
    <property type="match status" value="1"/>
</dbReference>
<dbReference type="PROSITE" id="PS51193">
    <property type="entry name" value="HELICASE_ATP_BIND_2"/>
    <property type="match status" value="1"/>
</dbReference>
<dbReference type="EC" id="5.6.2.3" evidence="15"/>
<evidence type="ECO:0000256" key="4">
    <source>
        <dbReference type="ARBA" id="ARBA00022741"/>
    </source>
</evidence>
<evidence type="ECO:0000256" key="10">
    <source>
        <dbReference type="ARBA" id="ARBA00023014"/>
    </source>
</evidence>